<accession>M4VAC1</accession>
<evidence type="ECO:0000313" key="3">
    <source>
        <dbReference type="Proteomes" id="UP000012040"/>
    </source>
</evidence>
<dbReference type="AlphaFoldDB" id="M4VAC1"/>
<dbReference type="OrthoDB" id="5293907at2"/>
<dbReference type="PATRIC" id="fig|1184267.3.peg.1214"/>
<keyword evidence="3" id="KW-1185">Reference proteome</keyword>
<proteinExistence type="predicted"/>
<protein>
    <submittedName>
        <fullName evidence="2">Uncharacterized protein</fullName>
    </submittedName>
</protein>
<dbReference type="EMBL" id="CP003537">
    <property type="protein sequence ID" value="AGH95415.1"/>
    <property type="molecule type" value="Genomic_DNA"/>
</dbReference>
<sequence>MKIAFLSLLLTLTVTITTWAEDATPFVLTNIEKENCTVTEDTTDDLDAEIDMLDMECSGQGDYKVKISGGDLRYSLSLVYKNRTIRLTHFMRFHDVPSKFIEWLVEDGSPLALIHRINVANDEGRDTSYLIVSKLKGNSSCAVAQVEPKAGRNQNEYARELAHKAQTMPCL</sequence>
<gene>
    <name evidence="2" type="ORF">A11Q_1199</name>
</gene>
<organism evidence="2 3">
    <name type="scientific">Pseudobdellovibrio exovorus JSS</name>
    <dbReference type="NCBI Taxonomy" id="1184267"/>
    <lineage>
        <taxon>Bacteria</taxon>
        <taxon>Pseudomonadati</taxon>
        <taxon>Bdellovibrionota</taxon>
        <taxon>Bdellovibrionia</taxon>
        <taxon>Bdellovibrionales</taxon>
        <taxon>Pseudobdellovibrionaceae</taxon>
        <taxon>Pseudobdellovibrio</taxon>
    </lineage>
</organism>
<evidence type="ECO:0000313" key="2">
    <source>
        <dbReference type="EMBL" id="AGH95415.1"/>
    </source>
</evidence>
<reference evidence="2 3" key="1">
    <citation type="journal article" date="2013" name="ISME J.">
        <title>By their genes ye shall know them: genomic signatures of predatory bacteria.</title>
        <authorList>
            <person name="Pasternak Z."/>
            <person name="Pietrokovski S."/>
            <person name="Rotem O."/>
            <person name="Gophna U."/>
            <person name="Lurie-Weinberger M.N."/>
            <person name="Jurkevitch E."/>
        </authorList>
    </citation>
    <scope>NUCLEOTIDE SEQUENCE [LARGE SCALE GENOMIC DNA]</scope>
    <source>
        <strain evidence="2 3">JSS</strain>
    </source>
</reference>
<dbReference type="KEGG" id="bex:A11Q_1199"/>
<dbReference type="HOGENOM" id="CLU_1522304_0_0_7"/>
<feature type="signal peptide" evidence="1">
    <location>
        <begin position="1"/>
        <end position="20"/>
    </location>
</feature>
<name>M4VAC1_9BACT</name>
<dbReference type="eggNOG" id="ENOG503199X">
    <property type="taxonomic scope" value="Bacteria"/>
</dbReference>
<keyword evidence="1" id="KW-0732">Signal</keyword>
<dbReference type="RefSeq" id="WP_015469905.1">
    <property type="nucleotide sequence ID" value="NC_020813.1"/>
</dbReference>
<feature type="chain" id="PRO_5004060115" evidence="1">
    <location>
        <begin position="21"/>
        <end position="171"/>
    </location>
</feature>
<dbReference type="Proteomes" id="UP000012040">
    <property type="component" value="Chromosome"/>
</dbReference>
<evidence type="ECO:0000256" key="1">
    <source>
        <dbReference type="SAM" id="SignalP"/>
    </source>
</evidence>